<dbReference type="InterPro" id="IPR036515">
    <property type="entry name" value="Transposase_17_sf"/>
</dbReference>
<gene>
    <name evidence="2" type="ORF">SAMN02746065_10258</name>
</gene>
<protein>
    <submittedName>
        <fullName evidence="2">Putative transposase</fullName>
    </submittedName>
</protein>
<dbReference type="AlphaFoldDB" id="A0A1W1Z1M7"/>
<feature type="domain" description="Transposase IS200-like" evidence="1">
    <location>
        <begin position="9"/>
        <end position="124"/>
    </location>
</feature>
<dbReference type="PANTHER" id="PTHR34322">
    <property type="entry name" value="TRANSPOSASE, Y1_TNP DOMAIN-CONTAINING"/>
    <property type="match status" value="1"/>
</dbReference>
<dbReference type="OrthoDB" id="5417118at2"/>
<dbReference type="RefSeq" id="WP_139795678.1">
    <property type="nucleotide sequence ID" value="NZ_FWXY01000002.1"/>
</dbReference>
<dbReference type="GO" id="GO:0003677">
    <property type="term" value="F:DNA binding"/>
    <property type="evidence" value="ECO:0007669"/>
    <property type="project" value="InterPro"/>
</dbReference>
<dbReference type="PANTHER" id="PTHR34322:SF2">
    <property type="entry name" value="TRANSPOSASE IS200-LIKE DOMAIN-CONTAINING PROTEIN"/>
    <property type="match status" value="1"/>
</dbReference>
<dbReference type="InterPro" id="IPR002686">
    <property type="entry name" value="Transposase_17"/>
</dbReference>
<name>A0A1W1Z1M7_9BACT</name>
<organism evidence="2 3">
    <name type="scientific">Desulfocicer vacuolatum DSM 3385</name>
    <dbReference type="NCBI Taxonomy" id="1121400"/>
    <lineage>
        <taxon>Bacteria</taxon>
        <taxon>Pseudomonadati</taxon>
        <taxon>Thermodesulfobacteriota</taxon>
        <taxon>Desulfobacteria</taxon>
        <taxon>Desulfobacterales</taxon>
        <taxon>Desulfobacteraceae</taxon>
        <taxon>Desulfocicer</taxon>
    </lineage>
</organism>
<accession>A0A1W1Z1M7</accession>
<reference evidence="2 3" key="1">
    <citation type="submission" date="2017-04" db="EMBL/GenBank/DDBJ databases">
        <authorList>
            <person name="Afonso C.L."/>
            <person name="Miller P.J."/>
            <person name="Scott M.A."/>
            <person name="Spackman E."/>
            <person name="Goraichik I."/>
            <person name="Dimitrov K.M."/>
            <person name="Suarez D.L."/>
            <person name="Swayne D.E."/>
        </authorList>
    </citation>
    <scope>NUCLEOTIDE SEQUENCE [LARGE SCALE GENOMIC DNA]</scope>
    <source>
        <strain evidence="2 3">DSM 3385</strain>
    </source>
</reference>
<dbReference type="GO" id="GO:0004803">
    <property type="term" value="F:transposase activity"/>
    <property type="evidence" value="ECO:0007669"/>
    <property type="project" value="InterPro"/>
</dbReference>
<dbReference type="Proteomes" id="UP000192418">
    <property type="component" value="Unassembled WGS sequence"/>
</dbReference>
<dbReference type="SUPFAM" id="SSF143422">
    <property type="entry name" value="Transposase IS200-like"/>
    <property type="match status" value="1"/>
</dbReference>
<evidence type="ECO:0000313" key="2">
    <source>
        <dbReference type="EMBL" id="SMC42365.1"/>
    </source>
</evidence>
<proteinExistence type="predicted"/>
<dbReference type="GO" id="GO:0006313">
    <property type="term" value="P:DNA transposition"/>
    <property type="evidence" value="ECO:0007669"/>
    <property type="project" value="InterPro"/>
</dbReference>
<dbReference type="Gene3D" id="3.30.70.1290">
    <property type="entry name" value="Transposase IS200-like"/>
    <property type="match status" value="1"/>
</dbReference>
<dbReference type="EMBL" id="FWXY01000002">
    <property type="protein sequence ID" value="SMC42365.1"/>
    <property type="molecule type" value="Genomic_DNA"/>
</dbReference>
<dbReference type="STRING" id="1121400.SAMN02746065_10258"/>
<dbReference type="SMART" id="SM01321">
    <property type="entry name" value="Y1_Tnp"/>
    <property type="match status" value="1"/>
</dbReference>
<keyword evidence="3" id="KW-1185">Reference proteome</keyword>
<sequence length="293" mass="34435">MPRRKRLHIPGFLWHITHRCHKKEHLLKFDKDRKNWRNWLFEAKKRFGLKVLTYAVTCNHIHLLAADSGRDVISKSMQLVSGNTGQAYNARKNRKGAFWEDRFYTTAIENGVHLLRCMAYIEMNMVRAGRVKHPKDWEYCGYNEILDPPERYRLIDHDALYSCSGIFDQDEFKSYYKDLVGYTLNYGSLKRESIWTGSLAVGSRRYIESNGEKFGRNHKIQRVKAPSFPVKRYGQIRCRDRADFIPDLDGVVPPPVETSREDYAIYEDQSSYNAVFAPENWVLRGENAVVWEE</sequence>
<evidence type="ECO:0000313" key="3">
    <source>
        <dbReference type="Proteomes" id="UP000192418"/>
    </source>
</evidence>
<dbReference type="Pfam" id="PF01797">
    <property type="entry name" value="Y1_Tnp"/>
    <property type="match status" value="1"/>
</dbReference>
<evidence type="ECO:0000259" key="1">
    <source>
        <dbReference type="SMART" id="SM01321"/>
    </source>
</evidence>